<evidence type="ECO:0000313" key="1">
    <source>
        <dbReference type="EMBL" id="KAF9510736.1"/>
    </source>
</evidence>
<keyword evidence="2" id="KW-1185">Reference proteome</keyword>
<accession>A0A9P6ATU7</accession>
<dbReference type="Proteomes" id="UP000886523">
    <property type="component" value="Unassembled WGS sequence"/>
</dbReference>
<gene>
    <name evidence="1" type="ORF">BS47DRAFT_1395709</name>
</gene>
<dbReference type="EMBL" id="MU129011">
    <property type="protein sequence ID" value="KAF9510736.1"/>
    <property type="molecule type" value="Genomic_DNA"/>
</dbReference>
<proteinExistence type="predicted"/>
<evidence type="ECO:0000313" key="2">
    <source>
        <dbReference type="Proteomes" id="UP000886523"/>
    </source>
</evidence>
<name>A0A9P6ATU7_9AGAM</name>
<protein>
    <submittedName>
        <fullName evidence="1">Uncharacterized protein</fullName>
    </submittedName>
</protein>
<organism evidence="1 2">
    <name type="scientific">Hydnum rufescens UP504</name>
    <dbReference type="NCBI Taxonomy" id="1448309"/>
    <lineage>
        <taxon>Eukaryota</taxon>
        <taxon>Fungi</taxon>
        <taxon>Dikarya</taxon>
        <taxon>Basidiomycota</taxon>
        <taxon>Agaricomycotina</taxon>
        <taxon>Agaricomycetes</taxon>
        <taxon>Cantharellales</taxon>
        <taxon>Hydnaceae</taxon>
        <taxon>Hydnum</taxon>
    </lineage>
</organism>
<dbReference type="AlphaFoldDB" id="A0A9P6ATU7"/>
<comment type="caution">
    <text evidence="1">The sequence shown here is derived from an EMBL/GenBank/DDBJ whole genome shotgun (WGS) entry which is preliminary data.</text>
</comment>
<sequence>MPSLSIPATISTFLAPPPSLTKLSLNEWVSVTMTKTLDPRKKDSFMYKDEQMPFGGATSLKSAAREKPNDHKASPAFLADTLELYGSFPEYVSPPHAIPRPPPFSDPALRQAMEARKANHRNHIESIRVNYYDKCESDVEDITKILSLLHRTLDSCKFEIMAMINAAAALTCQTHSLNEQRRKLMETESETVKNHKDSVDLYTKAMAGQGQSQVDKFSRIFTLAADIVSQEETSSNPFFAFKLHRRFAPHLLGLARAIAQPHSSISAFTPDSESIACYS</sequence>
<reference evidence="1" key="1">
    <citation type="journal article" date="2020" name="Nat. Commun.">
        <title>Large-scale genome sequencing of mycorrhizal fungi provides insights into the early evolution of symbiotic traits.</title>
        <authorList>
            <person name="Miyauchi S."/>
            <person name="Kiss E."/>
            <person name="Kuo A."/>
            <person name="Drula E."/>
            <person name="Kohler A."/>
            <person name="Sanchez-Garcia M."/>
            <person name="Morin E."/>
            <person name="Andreopoulos B."/>
            <person name="Barry K.W."/>
            <person name="Bonito G."/>
            <person name="Buee M."/>
            <person name="Carver A."/>
            <person name="Chen C."/>
            <person name="Cichocki N."/>
            <person name="Clum A."/>
            <person name="Culley D."/>
            <person name="Crous P.W."/>
            <person name="Fauchery L."/>
            <person name="Girlanda M."/>
            <person name="Hayes R.D."/>
            <person name="Keri Z."/>
            <person name="LaButti K."/>
            <person name="Lipzen A."/>
            <person name="Lombard V."/>
            <person name="Magnuson J."/>
            <person name="Maillard F."/>
            <person name="Murat C."/>
            <person name="Nolan M."/>
            <person name="Ohm R.A."/>
            <person name="Pangilinan J."/>
            <person name="Pereira M.F."/>
            <person name="Perotto S."/>
            <person name="Peter M."/>
            <person name="Pfister S."/>
            <person name="Riley R."/>
            <person name="Sitrit Y."/>
            <person name="Stielow J.B."/>
            <person name="Szollosi G."/>
            <person name="Zifcakova L."/>
            <person name="Stursova M."/>
            <person name="Spatafora J.W."/>
            <person name="Tedersoo L."/>
            <person name="Vaario L.M."/>
            <person name="Yamada A."/>
            <person name="Yan M."/>
            <person name="Wang P."/>
            <person name="Xu J."/>
            <person name="Bruns T."/>
            <person name="Baldrian P."/>
            <person name="Vilgalys R."/>
            <person name="Dunand C."/>
            <person name="Henrissat B."/>
            <person name="Grigoriev I.V."/>
            <person name="Hibbett D."/>
            <person name="Nagy L.G."/>
            <person name="Martin F.M."/>
        </authorList>
    </citation>
    <scope>NUCLEOTIDE SEQUENCE</scope>
    <source>
        <strain evidence="1">UP504</strain>
    </source>
</reference>